<dbReference type="PANTHER" id="PTHR48485">
    <property type="entry name" value="INTERLEUKIN-12 SUBUNIT BETA-RELATED"/>
    <property type="match status" value="1"/>
</dbReference>
<evidence type="ECO:0000256" key="8">
    <source>
        <dbReference type="ARBA" id="ARBA00023180"/>
    </source>
</evidence>
<dbReference type="SUPFAM" id="SSF47266">
    <property type="entry name" value="4-helical cytokines"/>
    <property type="match status" value="1"/>
</dbReference>
<dbReference type="GO" id="GO:0043514">
    <property type="term" value="C:interleukin-12 complex"/>
    <property type="evidence" value="ECO:0000318"/>
    <property type="project" value="GO_Central"/>
</dbReference>
<evidence type="ECO:0000256" key="7">
    <source>
        <dbReference type="ARBA" id="ARBA00023157"/>
    </source>
</evidence>
<evidence type="ECO:0000256" key="4">
    <source>
        <dbReference type="ARBA" id="ARBA00022525"/>
    </source>
</evidence>
<reference evidence="12" key="3">
    <citation type="submission" date="2025-09" db="UniProtKB">
        <authorList>
            <consortium name="Ensembl"/>
        </authorList>
    </citation>
    <scope>IDENTIFICATION</scope>
    <source>
        <strain evidence="12">Hd-rR</strain>
    </source>
</reference>
<gene>
    <name evidence="10" type="primary">IL12A</name>
    <name evidence="12" type="synonym">il12a</name>
</gene>
<keyword evidence="6 10" id="KW-0339">Growth factor</keyword>
<keyword evidence="11" id="KW-0812">Transmembrane</keyword>
<proteinExistence type="inferred from homology"/>
<organism evidence="12 13">
    <name type="scientific">Oryzias latipes</name>
    <name type="common">Japanese rice fish</name>
    <name type="synonym">Japanese killifish</name>
    <dbReference type="NCBI Taxonomy" id="8090"/>
    <lineage>
        <taxon>Eukaryota</taxon>
        <taxon>Metazoa</taxon>
        <taxon>Chordata</taxon>
        <taxon>Craniata</taxon>
        <taxon>Vertebrata</taxon>
        <taxon>Euteleostomi</taxon>
        <taxon>Actinopterygii</taxon>
        <taxon>Neopterygii</taxon>
        <taxon>Teleostei</taxon>
        <taxon>Neoteleostei</taxon>
        <taxon>Acanthomorphata</taxon>
        <taxon>Ovalentaria</taxon>
        <taxon>Atherinomorphae</taxon>
        <taxon>Beloniformes</taxon>
        <taxon>Adrianichthyidae</taxon>
        <taxon>Oryziinae</taxon>
        <taxon>Oryzias</taxon>
    </lineage>
</organism>
<keyword evidence="11" id="KW-1133">Transmembrane helix</keyword>
<accession>A0A3B3IDU1</accession>
<comment type="subunit">
    <text evidence="10">Heterodimer with IL12B; disulfide-linked. The heterodimer is known as interleukin IL-12.</text>
</comment>
<keyword evidence="13" id="KW-1185">Reference proteome</keyword>
<comment type="subunit">
    <text evidence="9">Heterodimer with IL12B; disulfide-linked. This heterodimer is known as interleukin IL-12. Heterodimer with EBI3/IL27B; not disulfide-linked. This heterodimer is known as interleukin IL-35. Interacts with NBR1; this interaction promotes IL-12 secretion.</text>
</comment>
<reference evidence="12 13" key="1">
    <citation type="journal article" date="2007" name="Nature">
        <title>The medaka draft genome and insights into vertebrate genome evolution.</title>
        <authorList>
            <person name="Kasahara M."/>
            <person name="Naruse K."/>
            <person name="Sasaki S."/>
            <person name="Nakatani Y."/>
            <person name="Qu W."/>
            <person name="Ahsan B."/>
            <person name="Yamada T."/>
            <person name="Nagayasu Y."/>
            <person name="Doi K."/>
            <person name="Kasai Y."/>
            <person name="Jindo T."/>
            <person name="Kobayashi D."/>
            <person name="Shimada A."/>
            <person name="Toyoda A."/>
            <person name="Kuroki Y."/>
            <person name="Fujiyama A."/>
            <person name="Sasaki T."/>
            <person name="Shimizu A."/>
            <person name="Asakawa S."/>
            <person name="Shimizu N."/>
            <person name="Hashimoto S."/>
            <person name="Yang J."/>
            <person name="Lee Y."/>
            <person name="Matsushima K."/>
            <person name="Sugano S."/>
            <person name="Sakaizumi M."/>
            <person name="Narita T."/>
            <person name="Ohishi K."/>
            <person name="Haga S."/>
            <person name="Ohta F."/>
            <person name="Nomoto H."/>
            <person name="Nogata K."/>
            <person name="Morishita T."/>
            <person name="Endo T."/>
            <person name="Shin-I T."/>
            <person name="Takeda H."/>
            <person name="Morishita S."/>
            <person name="Kohara Y."/>
        </authorList>
    </citation>
    <scope>NUCLEOTIDE SEQUENCE [LARGE SCALE GENOMIC DNA]</scope>
    <source>
        <strain evidence="12 13">Hd-rR</strain>
    </source>
</reference>
<evidence type="ECO:0000256" key="3">
    <source>
        <dbReference type="ARBA" id="ARBA00014463"/>
    </source>
</evidence>
<evidence type="ECO:0000256" key="6">
    <source>
        <dbReference type="ARBA" id="ARBA00023030"/>
    </source>
</evidence>
<keyword evidence="7 10" id="KW-1015">Disulfide bond</keyword>
<keyword evidence="8" id="KW-0325">Glycoprotein</keyword>
<dbReference type="GO" id="GO:0005125">
    <property type="term" value="F:cytokine activity"/>
    <property type="evidence" value="ECO:0007669"/>
    <property type="project" value="UniProtKB-KW"/>
</dbReference>
<dbReference type="GO" id="GO:0008083">
    <property type="term" value="F:growth factor activity"/>
    <property type="evidence" value="ECO:0007669"/>
    <property type="project" value="UniProtKB-KW"/>
</dbReference>
<evidence type="ECO:0000256" key="11">
    <source>
        <dbReference type="SAM" id="Phobius"/>
    </source>
</evidence>
<feature type="transmembrane region" description="Helical" evidence="11">
    <location>
        <begin position="12"/>
        <end position="34"/>
    </location>
</feature>
<dbReference type="Ensembl" id="ENSORLT00000034066.1">
    <property type="protein sequence ID" value="ENSORLP00000042250.1"/>
    <property type="gene ID" value="ENSORLG00000022670.1"/>
</dbReference>
<evidence type="ECO:0000313" key="12">
    <source>
        <dbReference type="Ensembl" id="ENSORLP00000042250.1"/>
    </source>
</evidence>
<dbReference type="Proteomes" id="UP000001038">
    <property type="component" value="Chromosome 13"/>
</dbReference>
<dbReference type="GO" id="GO:0006955">
    <property type="term" value="P:immune response"/>
    <property type="evidence" value="ECO:0007669"/>
    <property type="project" value="InterPro"/>
</dbReference>
<dbReference type="GO" id="GO:0005143">
    <property type="term" value="F:interleukin-12 receptor binding"/>
    <property type="evidence" value="ECO:0000318"/>
    <property type="project" value="GO_Central"/>
</dbReference>
<keyword evidence="4 10" id="KW-0964">Secreted</keyword>
<dbReference type="GO" id="GO:0035722">
    <property type="term" value="P:interleukin-12-mediated signaling pathway"/>
    <property type="evidence" value="ECO:0000318"/>
    <property type="project" value="GO_Central"/>
</dbReference>
<keyword evidence="10" id="KW-0202">Cytokine</keyword>
<reference evidence="12" key="2">
    <citation type="submission" date="2025-08" db="UniProtKB">
        <authorList>
            <consortium name="Ensembl"/>
        </authorList>
    </citation>
    <scope>IDENTIFICATION</scope>
    <source>
        <strain evidence="12">Hd-rR</strain>
    </source>
</reference>
<dbReference type="InterPro" id="IPR009079">
    <property type="entry name" value="4_helix_cytokine-like_core"/>
</dbReference>
<evidence type="ECO:0000256" key="9">
    <source>
        <dbReference type="ARBA" id="ARBA00047077"/>
    </source>
</evidence>
<dbReference type="InterPro" id="IPR050676">
    <property type="entry name" value="IL-12"/>
</dbReference>
<evidence type="ECO:0000256" key="2">
    <source>
        <dbReference type="ARBA" id="ARBA00007432"/>
    </source>
</evidence>
<keyword evidence="11" id="KW-0472">Membrane</keyword>
<comment type="similarity">
    <text evidence="2 10">Belongs to the IL-6 superfamily.</text>
</comment>
<keyword evidence="5" id="KW-0732">Signal</keyword>
<protein>
    <recommendedName>
        <fullName evidence="3 10">Interleukin-12 subunit alpha</fullName>
        <shortName evidence="10">IL-12A</shortName>
    </recommendedName>
</protein>
<comment type="subcellular location">
    <subcellularLocation>
        <location evidence="1 10">Secreted</location>
    </subcellularLocation>
</comment>
<dbReference type="Gene3D" id="1.20.1250.10">
    <property type="match status" value="1"/>
</dbReference>
<dbReference type="Pfam" id="PF03039">
    <property type="entry name" value="IL12"/>
    <property type="match status" value="1"/>
</dbReference>
<dbReference type="GeneTree" id="ENSGT00390000016906"/>
<dbReference type="AlphaFoldDB" id="A0A3B3IDU1"/>
<name>A0A3B3IDU1_ORYLA</name>
<evidence type="ECO:0000313" key="13">
    <source>
        <dbReference type="Proteomes" id="UP000001038"/>
    </source>
</evidence>
<dbReference type="InParanoid" id="A0A3B3IDU1"/>
<dbReference type="PANTHER" id="PTHR48485:SF1">
    <property type="entry name" value="INTERLEUKIN-12 SUBUNIT ALPHA"/>
    <property type="match status" value="1"/>
</dbReference>
<dbReference type="InterPro" id="IPR004281">
    <property type="entry name" value="IL-12_alpha"/>
</dbReference>
<sequence length="219" mass="24520">MATTKAWTIHAVLCISSFHLDYFISCALLLTWSWRTSSAVPVRAPGAGSFQQCGALFKDLLNSTRGNFIDDLCHGMIPFSDVTLRSAETIYACAPNPTESSSCSVQRNSSFSESECMRNIMKDLAYYDAAMQSYLKSDLSRPEIEIPPLNHTLTIIQNLRRVSLFGSLIDTESESSSNLWPNTSFRNRQKMCKMMKGLHVRSITINRALGYISSGDHRK</sequence>
<evidence type="ECO:0000256" key="10">
    <source>
        <dbReference type="RuleBase" id="RU363133"/>
    </source>
</evidence>
<evidence type="ECO:0000256" key="5">
    <source>
        <dbReference type="ARBA" id="ARBA00022729"/>
    </source>
</evidence>
<evidence type="ECO:0000256" key="1">
    <source>
        <dbReference type="ARBA" id="ARBA00004613"/>
    </source>
</evidence>